<dbReference type="Proteomes" id="UP000474565">
    <property type="component" value="Unassembled WGS sequence"/>
</dbReference>
<comment type="caution">
    <text evidence="1">The sequence shown here is derived from an EMBL/GenBank/DDBJ whole genome shotgun (WGS) entry which is preliminary data.</text>
</comment>
<accession>A0A6L8MMH7</accession>
<proteinExistence type="predicted"/>
<reference evidence="1 2" key="1">
    <citation type="submission" date="2019-12" db="EMBL/GenBank/DDBJ databases">
        <title>Novel species isolated from a subtropical stream in China.</title>
        <authorList>
            <person name="Lu H."/>
        </authorList>
    </citation>
    <scope>NUCLEOTIDE SEQUENCE [LARGE SCALE GENOMIC DNA]</scope>
    <source>
        <strain evidence="1 2">FT50W</strain>
    </source>
</reference>
<dbReference type="InterPro" id="IPR024524">
    <property type="entry name" value="DUF3800"/>
</dbReference>
<dbReference type="EMBL" id="WWCP01000027">
    <property type="protein sequence ID" value="MYM84113.1"/>
    <property type="molecule type" value="Genomic_DNA"/>
</dbReference>
<name>A0A6L8MMH7_9BURK</name>
<dbReference type="RefSeq" id="WP_161020707.1">
    <property type="nucleotide sequence ID" value="NZ_WWCP01000027.1"/>
</dbReference>
<organism evidence="1 2">
    <name type="scientific">Duganella lactea</name>
    <dbReference type="NCBI Taxonomy" id="2692173"/>
    <lineage>
        <taxon>Bacteria</taxon>
        <taxon>Pseudomonadati</taxon>
        <taxon>Pseudomonadota</taxon>
        <taxon>Betaproteobacteria</taxon>
        <taxon>Burkholderiales</taxon>
        <taxon>Oxalobacteraceae</taxon>
        <taxon>Telluria group</taxon>
        <taxon>Duganella</taxon>
    </lineage>
</organism>
<gene>
    <name evidence="1" type="ORF">GTP44_19435</name>
</gene>
<evidence type="ECO:0000313" key="1">
    <source>
        <dbReference type="EMBL" id="MYM84113.1"/>
    </source>
</evidence>
<dbReference type="AlphaFoldDB" id="A0A6L8MMH7"/>
<evidence type="ECO:0000313" key="2">
    <source>
        <dbReference type="Proteomes" id="UP000474565"/>
    </source>
</evidence>
<protein>
    <submittedName>
        <fullName evidence="1">DUF3800 domain-containing protein</fullName>
    </submittedName>
</protein>
<dbReference type="Pfam" id="PF12686">
    <property type="entry name" value="DUF3800"/>
    <property type="match status" value="1"/>
</dbReference>
<sequence length="235" mass="27315">MYLIFFDEAKNDPDYPHYHLAAIGIKEENLASIEQRVNELSSQAFGTAQLSAATEFHAAEIYHRKKNFKEWTDVGRRISLIGEFIDILSLGEVELIDIQINCANLHAEQSPEDIAFMFMVERTSSLMRSKSALGMLIGDRESDRHADRFGQSLSRYRIEGTDFAFGKQITNMVDSVHFTQSHLSRFLQLADVYVWLCQYRNRHRGSKEDRHRAVLELLQREHVDLFPSKYKTWPK</sequence>